<evidence type="ECO:0000256" key="9">
    <source>
        <dbReference type="ARBA" id="ARBA00022692"/>
    </source>
</evidence>
<feature type="disulfide bond" evidence="22">
    <location>
        <begin position="131"/>
        <end position="143"/>
    </location>
</feature>
<feature type="disulfide bond" evidence="22">
    <location>
        <begin position="251"/>
        <end position="263"/>
    </location>
</feature>
<keyword evidence="11" id="KW-0732">Signal</keyword>
<evidence type="ECO:0000256" key="4">
    <source>
        <dbReference type="ARBA" id="ARBA00009939"/>
    </source>
</evidence>
<feature type="disulfide bond" evidence="22">
    <location>
        <begin position="482"/>
        <end position="497"/>
    </location>
</feature>
<keyword evidence="26" id="KW-0449">Lipoprotein</keyword>
<feature type="repeat" description="LDL-receptor class B" evidence="23">
    <location>
        <begin position="801"/>
        <end position="845"/>
    </location>
</feature>
<dbReference type="GO" id="GO:0000184">
    <property type="term" value="P:nuclear-transcribed mRNA catabolic process, nonsense-mediated decay"/>
    <property type="evidence" value="ECO:0007669"/>
    <property type="project" value="UniProtKB-ARBA"/>
</dbReference>
<keyword evidence="18" id="KW-0325">Glycoprotein</keyword>
<sequence length="1393" mass="156404">MHGHLLLPCDPDRFLRKAPNPSTAVMRSTSARVAVIPTTLARQSLWQEEKEIVICVDVLRRRIDLHSICASQKQTFLNITALGLQGPVKECEEDQFRCRNERCIPSVWRCDEDNDCSDNSDEDDCRPVKECEEDQFRCRNERCIPSVWRCDEDNDCSDNSDEDDCPAIIHPPILVSKEQLCPLPLLELPAGPKPALLYAQVWATGLSQQALGVLLKALPWAFDGSTCQSLFPSGSSHCLGVTSCGRAKRTCADSDFTCDNGHCIPERWKCDGEEECPDGSDESKATCAREECPDEKLSCGPSSHKCVPASWRCDGEKDCEGGADEAGCPTLCAPHEFQCSNRSCLASVFVCDGDDDCGDGSDERGCSDPACPPREFRCGGAGTCIPERWVCDGQFDCEDRSDEAAELCGRAGQETTATPAACTPTAQFTCRSGECIHLGWRCDGDRDCKDKSDEADCSPPGPCNENEFQCGDGTCVLAIKRCNQEHDCPDGSDEAGCLQESTCEGPRRFQCKSGECVDGGKVCDGQRDCRDWSDEPQKEWGLNECLHNNGGCSHVCTDLKIGFECTCPTGFQLLDKKTCGDIDECQDPDACSQICVNYKGYFKCECHPGYEMDALTKNCKAVVGKSPSLIFTNRHEVRRIDLVKRDYSRLIPMLKNVVSLDVEVATNRIYWCDLSYRKIYSAPMDKASIPDEQVVLIDEQLHSPEGLAVDWVHKHIYWTDSGNKTISVATLDGRRRCTLFSRELSEPRAIAVDPLRGFMYWSDWGFQAKIEKSGLNGAYRQTLVSDNIEWPNGITLDLLSQRLYWVDSKLHQLSSIDFNGSNRKMLIFSPDFLSHPFGIAVFEDRVYWTDLENEAIFSANRLNGLEISILAEKLNNPHDIVISHELKQPTGNTSDYLNYNVSLCHDKDSTHHYESPWDNHPRPYLPEPQYGDTKPDSCCPKLNGNEGSQMGSTVTAAVIGIIVPIVVIALLCTSGYLIWRNWKRKNTKSMNFENPVYRKTTEEEDEDELHIGRTAQIGHVYPAAISSFDRPLWAEPCLGETRDLEDPAPALKELFVLPGEPRSQLHQLPKNPLSELPVVKSKSDFYLRYYVGHKGKFGHEFLEFEFRPDGKLRYANNSNYKNDVMIRKEAYVHKSVMEELKRIIDDSEITKEDDALWPPPDRVGRQELEIVIGDEHISFTTSKIGSLIDVNQSNVALWERSQHQTRHVDRVSSLAEGHYAKSTRLQPKTTQDHRVKIALQLKATLENVTNLRPVGEDFRWYLKMKCGNCGEISEKWQYIRLMDSVALKGGRGSASMVQKCKLCARENSIEILSSTIKSYNAEDNEKFKTIVEFECRGLEPIDFQPQAGFAAEGVESGTVFSDINLQEKDWTDYDEKAQESVGIFEVTHQFVKC</sequence>
<accession>A0A8J6L4H0</accession>
<dbReference type="EMBL" id="JAATJU010003572">
    <property type="protein sequence ID" value="KAH0519788.1"/>
    <property type="molecule type" value="Genomic_DNA"/>
</dbReference>
<dbReference type="FunFam" id="4.10.400.10:FF:000034">
    <property type="entry name" value="Low-density lipoprotein receptor-related protein 2"/>
    <property type="match status" value="1"/>
</dbReference>
<feature type="disulfide bond" evidence="22">
    <location>
        <begin position="98"/>
        <end position="116"/>
    </location>
</feature>
<dbReference type="SMART" id="SM00179">
    <property type="entry name" value="EGF_CA"/>
    <property type="match status" value="2"/>
</dbReference>
<dbReference type="PRINTS" id="PR00261">
    <property type="entry name" value="LDLRECEPTOR"/>
</dbReference>
<dbReference type="InterPro" id="IPR000742">
    <property type="entry name" value="EGF"/>
</dbReference>
<dbReference type="SMART" id="SM00135">
    <property type="entry name" value="LY"/>
    <property type="match status" value="5"/>
</dbReference>
<feature type="disulfide bond" evidence="22">
    <location>
        <begin position="511"/>
        <end position="529"/>
    </location>
</feature>
<dbReference type="FunFam" id="3.30.1560.10:FF:000001">
    <property type="entry name" value="Protein mago nashi homolog"/>
    <property type="match status" value="1"/>
</dbReference>
<comment type="caution">
    <text evidence="26">The sequence shown here is derived from an EMBL/GenBank/DDBJ whole genome shotgun (WGS) entry which is preliminary data.</text>
</comment>
<evidence type="ECO:0000256" key="23">
    <source>
        <dbReference type="PROSITE-ProRule" id="PRU00461"/>
    </source>
</evidence>
<dbReference type="InterPro" id="IPR018097">
    <property type="entry name" value="EGF_Ca-bd_CS"/>
</dbReference>
<dbReference type="GO" id="GO:0007399">
    <property type="term" value="P:nervous system development"/>
    <property type="evidence" value="ECO:0007669"/>
    <property type="project" value="UniProtKB-ARBA"/>
</dbReference>
<comment type="caution">
    <text evidence="21">Lacks conserved residue(s) required for the propagation of feature annotation.</text>
</comment>
<dbReference type="Gene3D" id="4.10.400.10">
    <property type="entry name" value="Low-density Lipoprotein Receptor"/>
    <property type="match status" value="9"/>
</dbReference>
<feature type="disulfide bond" evidence="22">
    <location>
        <begin position="91"/>
        <end position="103"/>
    </location>
</feature>
<evidence type="ECO:0000256" key="1">
    <source>
        <dbReference type="ARBA" id="ARBA00004123"/>
    </source>
</evidence>
<evidence type="ECO:0000256" key="24">
    <source>
        <dbReference type="SAM" id="Phobius"/>
    </source>
</evidence>
<dbReference type="FunFam" id="4.10.400.10:FF:000053">
    <property type="entry name" value="Very low density lipoprotein receptor"/>
    <property type="match status" value="1"/>
</dbReference>
<dbReference type="InterPro" id="IPR049883">
    <property type="entry name" value="NOTCH1_EGF-like"/>
</dbReference>
<dbReference type="FunFam" id="4.10.400.10:FF:000002">
    <property type="entry name" value="Low-density lipoprotein receptor-related protein 1"/>
    <property type="match status" value="1"/>
</dbReference>
<dbReference type="Pfam" id="PF05907">
    <property type="entry name" value="CXXC_Zn-b_euk"/>
    <property type="match status" value="1"/>
</dbReference>
<dbReference type="SUPFAM" id="SSF57424">
    <property type="entry name" value="LDL receptor-like module"/>
    <property type="match status" value="9"/>
</dbReference>
<dbReference type="PROSITE" id="PS01186">
    <property type="entry name" value="EGF_2"/>
    <property type="match status" value="2"/>
</dbReference>
<keyword evidence="13" id="KW-0509">mRNA transport</keyword>
<dbReference type="GO" id="GO:0000398">
    <property type="term" value="P:mRNA splicing, via spliceosome"/>
    <property type="evidence" value="ECO:0007669"/>
    <property type="project" value="UniProtKB-ARBA"/>
</dbReference>
<dbReference type="InterPro" id="IPR036605">
    <property type="entry name" value="Mago_nashi_sf"/>
</dbReference>
<dbReference type="InterPro" id="IPR051221">
    <property type="entry name" value="LDLR-related"/>
</dbReference>
<dbReference type="PROSITE" id="PS01187">
    <property type="entry name" value="EGF_CA"/>
    <property type="match status" value="1"/>
</dbReference>
<feature type="disulfide bond" evidence="22">
    <location>
        <begin position="138"/>
        <end position="156"/>
    </location>
</feature>
<comment type="similarity">
    <text evidence="4">Belongs to the LDLR family.</text>
</comment>
<feature type="repeat" description="LDL-receptor class B" evidence="23">
    <location>
        <begin position="757"/>
        <end position="800"/>
    </location>
</feature>
<keyword evidence="8" id="KW-0507">mRNA processing</keyword>
<evidence type="ECO:0000256" key="5">
    <source>
        <dbReference type="ARBA" id="ARBA00022475"/>
    </source>
</evidence>
<evidence type="ECO:0000256" key="3">
    <source>
        <dbReference type="ARBA" id="ARBA00009270"/>
    </source>
</evidence>
<feature type="disulfide bond" evidence="22">
    <location>
        <begin position="351"/>
        <end position="366"/>
    </location>
</feature>
<evidence type="ECO:0000256" key="14">
    <source>
        <dbReference type="ARBA" id="ARBA00022989"/>
    </source>
</evidence>
<feature type="disulfide bond" evidence="22">
    <location>
        <begin position="442"/>
        <end position="457"/>
    </location>
</feature>
<dbReference type="SUPFAM" id="SSF63825">
    <property type="entry name" value="YWTD domain"/>
    <property type="match status" value="1"/>
</dbReference>
<dbReference type="SMART" id="SM00192">
    <property type="entry name" value="LDLa"/>
    <property type="match status" value="9"/>
</dbReference>
<dbReference type="GO" id="GO:0043235">
    <property type="term" value="C:receptor complex"/>
    <property type="evidence" value="ECO:0007669"/>
    <property type="project" value="TreeGrafter"/>
</dbReference>
<dbReference type="PROSITE" id="PS50026">
    <property type="entry name" value="EGF_3"/>
    <property type="match status" value="1"/>
</dbReference>
<dbReference type="GO" id="GO:0006897">
    <property type="term" value="P:endocytosis"/>
    <property type="evidence" value="ECO:0007669"/>
    <property type="project" value="UniProtKB-KW"/>
</dbReference>
<feature type="transmembrane region" description="Helical" evidence="24">
    <location>
        <begin position="956"/>
        <end position="979"/>
    </location>
</feature>
<dbReference type="GO" id="GO:0005509">
    <property type="term" value="F:calcium ion binding"/>
    <property type="evidence" value="ECO:0007669"/>
    <property type="project" value="InterPro"/>
</dbReference>
<keyword evidence="16 21" id="KW-1015">Disulfide bond</keyword>
<dbReference type="FunFam" id="4.10.400.10:FF:000038">
    <property type="entry name" value="Very low density lipoprotein receptor"/>
    <property type="match status" value="1"/>
</dbReference>
<keyword evidence="19" id="KW-0508">mRNA splicing</keyword>
<evidence type="ECO:0000256" key="20">
    <source>
        <dbReference type="ARBA" id="ARBA00023242"/>
    </source>
</evidence>
<reference evidence="26" key="1">
    <citation type="submission" date="2020-03" db="EMBL/GenBank/DDBJ databases">
        <title>Studies in the Genomics of Life Span.</title>
        <authorList>
            <person name="Glass D."/>
        </authorList>
    </citation>
    <scope>NUCLEOTIDE SEQUENCE</scope>
    <source>
        <strain evidence="26">LTLLF</strain>
        <tissue evidence="26">Muscle</tissue>
    </source>
</reference>
<dbReference type="PROSITE" id="PS50068">
    <property type="entry name" value="LDLRA_2"/>
    <property type="match status" value="9"/>
</dbReference>
<evidence type="ECO:0000256" key="16">
    <source>
        <dbReference type="ARBA" id="ARBA00023157"/>
    </source>
</evidence>
<keyword evidence="14 24" id="KW-1133">Transmembrane helix</keyword>
<name>A0A8J6L4H0_MICOH</name>
<dbReference type="FunFam" id="4.10.400.10:FF:000136">
    <property type="entry name" value="low-density lipoprotein receptor isoform X5"/>
    <property type="match status" value="1"/>
</dbReference>
<evidence type="ECO:0000256" key="6">
    <source>
        <dbReference type="ARBA" id="ARBA00022536"/>
    </source>
</evidence>
<evidence type="ECO:0000313" key="27">
    <source>
        <dbReference type="Proteomes" id="UP000710432"/>
    </source>
</evidence>
<dbReference type="FunFam" id="2.10.25.10:FF:000009">
    <property type="entry name" value="Low-density lipoprotein receptor isoform 1"/>
    <property type="match status" value="1"/>
</dbReference>
<dbReference type="InterPro" id="IPR004023">
    <property type="entry name" value="Mago_nashi"/>
</dbReference>
<dbReference type="SUPFAM" id="SSF141678">
    <property type="entry name" value="MAL13P1.257-like"/>
    <property type="match status" value="1"/>
</dbReference>
<evidence type="ECO:0000259" key="25">
    <source>
        <dbReference type="PROSITE" id="PS50026"/>
    </source>
</evidence>
<dbReference type="InterPro" id="IPR036055">
    <property type="entry name" value="LDL_receptor-like_sf"/>
</dbReference>
<evidence type="ECO:0000256" key="12">
    <source>
        <dbReference type="ARBA" id="ARBA00022737"/>
    </source>
</evidence>
<feature type="disulfide bond" evidence="22">
    <location>
        <begin position="463"/>
        <end position="475"/>
    </location>
</feature>
<dbReference type="PANTHER" id="PTHR22722">
    <property type="entry name" value="LOW-DENSITY LIPOPROTEIN RECEPTOR-RELATED PROTEIN 2-RELATED"/>
    <property type="match status" value="1"/>
</dbReference>
<keyword evidence="6 21" id="KW-0245">EGF-like domain</keyword>
<dbReference type="SUPFAM" id="SSF57196">
    <property type="entry name" value="EGF/Laminin"/>
    <property type="match status" value="2"/>
</dbReference>
<dbReference type="InterPro" id="IPR000033">
    <property type="entry name" value="LDLR_classB_rpt"/>
</dbReference>
<feature type="repeat" description="LDL-receptor class B" evidence="23">
    <location>
        <begin position="667"/>
        <end position="713"/>
    </location>
</feature>
<keyword evidence="10" id="KW-0747">Spliceosome</keyword>
<keyword evidence="13" id="KW-0813">Transport</keyword>
<dbReference type="InterPro" id="IPR011042">
    <property type="entry name" value="6-blade_b-propeller_TolB-like"/>
</dbReference>
<feature type="disulfide bond" evidence="22">
    <location>
        <begin position="258"/>
        <end position="276"/>
    </location>
</feature>
<dbReference type="PROSITE" id="PS00010">
    <property type="entry name" value="ASX_HYDROXYL"/>
    <property type="match status" value="2"/>
</dbReference>
<evidence type="ECO:0000256" key="13">
    <source>
        <dbReference type="ARBA" id="ARBA00022816"/>
    </source>
</evidence>
<proteinExistence type="inferred from homology"/>
<feature type="disulfide bond" evidence="22">
    <location>
        <begin position="470"/>
        <end position="488"/>
    </location>
</feature>
<feature type="repeat" description="LDL-receptor class B" evidence="23">
    <location>
        <begin position="714"/>
        <end position="756"/>
    </location>
</feature>
<comment type="subcellular location">
    <subcellularLocation>
        <location evidence="2">Cell membrane</location>
        <topology evidence="2">Single-pass type I membrane protein</topology>
    </subcellularLocation>
    <subcellularLocation>
        <location evidence="1">Nucleus</location>
    </subcellularLocation>
</comment>
<dbReference type="Pfam" id="PF14670">
    <property type="entry name" value="FXa_inhibition"/>
    <property type="match status" value="1"/>
</dbReference>
<dbReference type="Proteomes" id="UP000710432">
    <property type="component" value="Unassembled WGS sequence"/>
</dbReference>
<dbReference type="Gene3D" id="2.10.25.10">
    <property type="entry name" value="Laminin"/>
    <property type="match status" value="2"/>
</dbReference>
<dbReference type="InterPro" id="IPR000152">
    <property type="entry name" value="EGF-type_Asp/Asn_hydroxyl_site"/>
</dbReference>
<evidence type="ECO:0000256" key="15">
    <source>
        <dbReference type="ARBA" id="ARBA00023136"/>
    </source>
</evidence>
<dbReference type="GO" id="GO:0051028">
    <property type="term" value="P:mRNA transport"/>
    <property type="evidence" value="ECO:0007669"/>
    <property type="project" value="UniProtKB-KW"/>
</dbReference>
<feature type="disulfide bond" evidence="22">
    <location>
        <begin position="339"/>
        <end position="357"/>
    </location>
</feature>
<dbReference type="CDD" id="cd00112">
    <property type="entry name" value="LDLa"/>
    <property type="match status" value="8"/>
</dbReference>
<protein>
    <submittedName>
        <fullName evidence="26">Low-density lipoprotein receptor-related protein 8</fullName>
    </submittedName>
</protein>
<dbReference type="SUPFAM" id="SSF89817">
    <property type="entry name" value="Mago nashi protein"/>
    <property type="match status" value="1"/>
</dbReference>
<dbReference type="CDD" id="cd00054">
    <property type="entry name" value="EGF_CA"/>
    <property type="match status" value="1"/>
</dbReference>
<organism evidence="26 27">
    <name type="scientific">Microtus ochrogaster</name>
    <name type="common">Prairie vole</name>
    <dbReference type="NCBI Taxonomy" id="79684"/>
    <lineage>
        <taxon>Eukaryota</taxon>
        <taxon>Metazoa</taxon>
        <taxon>Chordata</taxon>
        <taxon>Craniata</taxon>
        <taxon>Vertebrata</taxon>
        <taxon>Euteleostomi</taxon>
        <taxon>Mammalia</taxon>
        <taxon>Eutheria</taxon>
        <taxon>Euarchontoglires</taxon>
        <taxon>Glires</taxon>
        <taxon>Rodentia</taxon>
        <taxon>Myomorpha</taxon>
        <taxon>Muroidea</taxon>
        <taxon>Cricetidae</taxon>
        <taxon>Arvicolinae</taxon>
        <taxon>Microtus</taxon>
    </lineage>
</organism>
<dbReference type="GO" id="GO:1990501">
    <property type="term" value="C:exon-exon junction subcomplex mago-y14"/>
    <property type="evidence" value="ECO:0007669"/>
    <property type="project" value="UniProtKB-ARBA"/>
</dbReference>
<dbReference type="Gene3D" id="3.30.1560.10">
    <property type="entry name" value="Mago nashi"/>
    <property type="match status" value="1"/>
</dbReference>
<dbReference type="InterPro" id="IPR008584">
    <property type="entry name" value="CXXC_Zn-binding_euk"/>
</dbReference>
<dbReference type="SMART" id="SM00181">
    <property type="entry name" value="EGF"/>
    <property type="match status" value="3"/>
</dbReference>
<dbReference type="InterPro" id="IPR002172">
    <property type="entry name" value="LDrepeatLR_classA_rpt"/>
</dbReference>
<evidence type="ECO:0000256" key="8">
    <source>
        <dbReference type="ARBA" id="ARBA00022664"/>
    </source>
</evidence>
<dbReference type="Gene3D" id="2.120.10.30">
    <property type="entry name" value="TolB, C-terminal domain"/>
    <property type="match status" value="1"/>
</dbReference>
<feature type="disulfide bond" evidence="22">
    <location>
        <begin position="430"/>
        <end position="448"/>
    </location>
</feature>
<dbReference type="GO" id="GO:0005681">
    <property type="term" value="C:spliceosomal complex"/>
    <property type="evidence" value="ECO:0007669"/>
    <property type="project" value="UniProtKB-KW"/>
</dbReference>
<keyword evidence="17 26" id="KW-0675">Receptor</keyword>
<keyword evidence="5" id="KW-1003">Cell membrane</keyword>
<evidence type="ECO:0000256" key="11">
    <source>
        <dbReference type="ARBA" id="ARBA00022729"/>
    </source>
</evidence>
<dbReference type="GO" id="GO:0005886">
    <property type="term" value="C:plasma membrane"/>
    <property type="evidence" value="ECO:0007669"/>
    <property type="project" value="UniProtKB-SubCell"/>
</dbReference>
<evidence type="ECO:0000256" key="18">
    <source>
        <dbReference type="ARBA" id="ARBA00023180"/>
    </source>
</evidence>
<dbReference type="FunFam" id="4.10.400.10:FF:000113">
    <property type="entry name" value="Low-density lipoprotein receptor-related protein 8"/>
    <property type="match status" value="1"/>
</dbReference>
<keyword evidence="7" id="KW-0254">Endocytosis</keyword>
<dbReference type="PROSITE" id="PS51120">
    <property type="entry name" value="LDLRB"/>
    <property type="match status" value="4"/>
</dbReference>
<keyword evidence="20" id="KW-0539">Nucleus</keyword>
<evidence type="ECO:0000256" key="22">
    <source>
        <dbReference type="PROSITE-ProRule" id="PRU00124"/>
    </source>
</evidence>
<feature type="disulfide bond" evidence="22">
    <location>
        <begin position="110"/>
        <end position="125"/>
    </location>
</feature>
<evidence type="ECO:0000256" key="17">
    <source>
        <dbReference type="ARBA" id="ARBA00023170"/>
    </source>
</evidence>
<keyword evidence="15 24" id="KW-0472">Membrane</keyword>
<evidence type="ECO:0000256" key="21">
    <source>
        <dbReference type="PROSITE-ProRule" id="PRU00076"/>
    </source>
</evidence>
<dbReference type="InterPro" id="IPR023415">
    <property type="entry name" value="LDLR_class-A_CS"/>
</dbReference>
<feature type="disulfide bond" evidence="22">
    <location>
        <begin position="332"/>
        <end position="344"/>
    </location>
</feature>
<dbReference type="Pfam" id="PF00058">
    <property type="entry name" value="Ldl_recept_b"/>
    <property type="match status" value="5"/>
</dbReference>
<gene>
    <name evidence="26" type="ORF">LTLLF_110435</name>
</gene>
<keyword evidence="12" id="KW-0677">Repeat</keyword>
<dbReference type="Pfam" id="PF00057">
    <property type="entry name" value="Ldl_recept_a"/>
    <property type="match status" value="9"/>
</dbReference>
<evidence type="ECO:0000256" key="7">
    <source>
        <dbReference type="ARBA" id="ARBA00022583"/>
    </source>
</evidence>
<dbReference type="PANTHER" id="PTHR22722:SF15">
    <property type="entry name" value="LOW-DENSITY LIPOPROTEIN RECEPTOR-RELATED"/>
    <property type="match status" value="1"/>
</dbReference>
<dbReference type="PROSITE" id="PS01209">
    <property type="entry name" value="LDLRA_1"/>
    <property type="match status" value="5"/>
</dbReference>
<dbReference type="Pfam" id="PF07645">
    <property type="entry name" value="EGF_CA"/>
    <property type="match status" value="1"/>
</dbReference>
<dbReference type="CDD" id="cd11295">
    <property type="entry name" value="Mago_nashi"/>
    <property type="match status" value="1"/>
</dbReference>
<feature type="disulfide bond" evidence="22">
    <location>
        <begin position="313"/>
        <end position="328"/>
    </location>
</feature>
<evidence type="ECO:0000313" key="26">
    <source>
        <dbReference type="EMBL" id="KAH0519788.1"/>
    </source>
</evidence>
<feature type="disulfide bond" evidence="21">
    <location>
        <begin position="585"/>
        <end position="595"/>
    </location>
</feature>
<evidence type="ECO:0000256" key="2">
    <source>
        <dbReference type="ARBA" id="ARBA00004251"/>
    </source>
</evidence>
<evidence type="ECO:0000256" key="10">
    <source>
        <dbReference type="ARBA" id="ARBA00022728"/>
    </source>
</evidence>
<evidence type="ECO:0000256" key="19">
    <source>
        <dbReference type="ARBA" id="ARBA00023187"/>
    </source>
</evidence>
<dbReference type="FunFam" id="2.120.10.30:FF:000002">
    <property type="entry name" value="low-density lipoprotein receptor isoform X1"/>
    <property type="match status" value="1"/>
</dbReference>
<feature type="disulfide bond" evidence="22">
    <location>
        <begin position="150"/>
        <end position="165"/>
    </location>
</feature>
<keyword evidence="9 24" id="KW-0812">Transmembrane</keyword>
<feature type="domain" description="EGF-like" evidence="25">
    <location>
        <begin position="581"/>
        <end position="620"/>
    </location>
</feature>
<comment type="similarity">
    <text evidence="3">Belongs to the mago nashi family.</text>
</comment>
<dbReference type="Pfam" id="PF02792">
    <property type="entry name" value="Mago_nashi"/>
    <property type="match status" value="1"/>
</dbReference>
<dbReference type="InterPro" id="IPR001881">
    <property type="entry name" value="EGF-like_Ca-bd_dom"/>
</dbReference>